<comment type="caution">
    <text evidence="11">The sequence shown here is derived from an EMBL/GenBank/DDBJ whole genome shotgun (WGS) entry which is preliminary data.</text>
</comment>
<organism evidence="11 12">
    <name type="scientific">Neobacillus paridis</name>
    <dbReference type="NCBI Taxonomy" id="2803862"/>
    <lineage>
        <taxon>Bacteria</taxon>
        <taxon>Bacillati</taxon>
        <taxon>Bacillota</taxon>
        <taxon>Bacilli</taxon>
        <taxon>Bacillales</taxon>
        <taxon>Bacillaceae</taxon>
        <taxon>Neobacillus</taxon>
    </lineage>
</organism>
<evidence type="ECO:0000256" key="4">
    <source>
        <dbReference type="ARBA" id="ARBA00012285"/>
    </source>
</evidence>
<evidence type="ECO:0000256" key="6">
    <source>
        <dbReference type="ARBA" id="ARBA00022898"/>
    </source>
</evidence>
<dbReference type="NCBIfam" id="TIGR01140">
    <property type="entry name" value="L_thr_O3P_dcar"/>
    <property type="match status" value="1"/>
</dbReference>
<dbReference type="InterPro" id="IPR015422">
    <property type="entry name" value="PyrdxlP-dep_Trfase_small"/>
</dbReference>
<dbReference type="Gene3D" id="3.90.1150.10">
    <property type="entry name" value="Aspartate Aminotransferase, domain 1"/>
    <property type="match status" value="1"/>
</dbReference>
<gene>
    <name evidence="11" type="ORF">JK635_08810</name>
</gene>
<evidence type="ECO:0000256" key="9">
    <source>
        <dbReference type="ARBA" id="ARBA00048531"/>
    </source>
</evidence>
<dbReference type="CDD" id="cd00609">
    <property type="entry name" value="AAT_like"/>
    <property type="match status" value="1"/>
</dbReference>
<evidence type="ECO:0000256" key="7">
    <source>
        <dbReference type="ARBA" id="ARBA00023239"/>
    </source>
</evidence>
<comment type="function">
    <text evidence="2">Decarboxylates L-threonine-O-3-phosphate to yield (R)-1-amino-2-propanol O-2-phosphate, the precursor for the linkage between the nucleotide loop and the corrin ring in cobalamin.</text>
</comment>
<dbReference type="PROSITE" id="PS00105">
    <property type="entry name" value="AA_TRANSFER_CLASS_1"/>
    <property type="match status" value="1"/>
</dbReference>
<accession>A0ABS1TM27</accession>
<dbReference type="InterPro" id="IPR004838">
    <property type="entry name" value="NHTrfase_class1_PyrdxlP-BS"/>
</dbReference>
<evidence type="ECO:0000256" key="1">
    <source>
        <dbReference type="ARBA" id="ARBA00001933"/>
    </source>
</evidence>
<comment type="cofactor">
    <cofactor evidence="1">
        <name>pyridoxal 5'-phosphate</name>
        <dbReference type="ChEBI" id="CHEBI:597326"/>
    </cofactor>
</comment>
<dbReference type="EC" id="4.1.1.81" evidence="4"/>
<dbReference type="InterPro" id="IPR005860">
    <property type="entry name" value="CobD"/>
</dbReference>
<comment type="pathway">
    <text evidence="3">Cofactor biosynthesis; adenosylcobalamin biosynthesis.</text>
</comment>
<dbReference type="PANTHER" id="PTHR42885:SF1">
    <property type="entry name" value="THREONINE-PHOSPHATE DECARBOXYLASE"/>
    <property type="match status" value="1"/>
</dbReference>
<comment type="catalytic activity">
    <reaction evidence="9">
        <text>O-phospho-L-threonine + H(+) = (R)-1-aminopropan-2-yl phosphate + CO2</text>
        <dbReference type="Rhea" id="RHEA:11492"/>
        <dbReference type="ChEBI" id="CHEBI:15378"/>
        <dbReference type="ChEBI" id="CHEBI:16526"/>
        <dbReference type="ChEBI" id="CHEBI:58563"/>
        <dbReference type="ChEBI" id="CHEBI:58675"/>
        <dbReference type="EC" id="4.1.1.81"/>
    </reaction>
</comment>
<reference evidence="11 12" key="1">
    <citation type="submission" date="2021-01" db="EMBL/GenBank/DDBJ databases">
        <title>Genome public.</title>
        <authorList>
            <person name="Liu C."/>
            <person name="Sun Q."/>
        </authorList>
    </citation>
    <scope>NUCLEOTIDE SEQUENCE [LARGE SCALE GENOMIC DNA]</scope>
    <source>
        <strain evidence="11 12">YIM B02564</strain>
    </source>
</reference>
<keyword evidence="7 11" id="KW-0456">Lyase</keyword>
<dbReference type="RefSeq" id="WP_202653576.1">
    <property type="nucleotide sequence ID" value="NZ_JAESWB010000165.1"/>
</dbReference>
<feature type="domain" description="Aminotransferase class I/classII large" evidence="10">
    <location>
        <begin position="25"/>
        <end position="351"/>
    </location>
</feature>
<keyword evidence="12" id="KW-1185">Reference proteome</keyword>
<proteinExistence type="predicted"/>
<dbReference type="InterPro" id="IPR015424">
    <property type="entry name" value="PyrdxlP-dep_Trfase"/>
</dbReference>
<dbReference type="InterPro" id="IPR004839">
    <property type="entry name" value="Aminotransferase_I/II_large"/>
</dbReference>
<dbReference type="Gene3D" id="3.40.640.10">
    <property type="entry name" value="Type I PLP-dependent aspartate aminotransferase-like (Major domain)"/>
    <property type="match status" value="1"/>
</dbReference>
<evidence type="ECO:0000313" key="12">
    <source>
        <dbReference type="Proteomes" id="UP000623967"/>
    </source>
</evidence>
<evidence type="ECO:0000256" key="2">
    <source>
        <dbReference type="ARBA" id="ARBA00003444"/>
    </source>
</evidence>
<evidence type="ECO:0000313" key="11">
    <source>
        <dbReference type="EMBL" id="MBL4952307.1"/>
    </source>
</evidence>
<sequence>MKWPAHGANLNYLFEALKMPKPERIIDFSANINPLGPPPLLKEQWHQLYDRISDYPDPMGFLLKKRIAEREGLLAEQVLIGNGGAEIISLIGRMLSGKRVVIVQPAFSEYEKVCRVNGCSIEYHQLKPDHWEWADEGLDRKLEHADAMFFCNPSNPTGVYYPKTVVLHLLEKCATNNCLLIVDEAFYDFVPTYESIVEYMKDFANLLVIRSMTKMFAIPGIRLGYLLGDPTMIKEIGKFQPEWSINALALMVGEWCLSSENHITKTIKLIEAEKARLTDFYVAENFLVSPSSTNFYLLRDPSLEDQFPFYQFLITQGMIPRHTMNFVGLEGTWMRFAIKSPDANDQLVGAIVAWRNL</sequence>
<evidence type="ECO:0000256" key="8">
    <source>
        <dbReference type="ARBA" id="ARBA00029996"/>
    </source>
</evidence>
<evidence type="ECO:0000256" key="5">
    <source>
        <dbReference type="ARBA" id="ARBA00022573"/>
    </source>
</evidence>
<protein>
    <recommendedName>
        <fullName evidence="4">threonine-phosphate decarboxylase</fullName>
        <ecNumber evidence="4">4.1.1.81</ecNumber>
    </recommendedName>
    <alternativeName>
        <fullName evidence="8">L-threonine-O-3-phosphate decarboxylase</fullName>
    </alternativeName>
</protein>
<dbReference type="PANTHER" id="PTHR42885">
    <property type="entry name" value="HISTIDINOL-PHOSPHATE AMINOTRANSFERASE-RELATED"/>
    <property type="match status" value="1"/>
</dbReference>
<dbReference type="Pfam" id="PF00155">
    <property type="entry name" value="Aminotran_1_2"/>
    <property type="match status" value="1"/>
</dbReference>
<dbReference type="GO" id="GO:0048472">
    <property type="term" value="F:threonine-phosphate decarboxylase activity"/>
    <property type="evidence" value="ECO:0007669"/>
    <property type="project" value="UniProtKB-EC"/>
</dbReference>
<dbReference type="InterPro" id="IPR015421">
    <property type="entry name" value="PyrdxlP-dep_Trfase_major"/>
</dbReference>
<dbReference type="EMBL" id="JAESWB010000165">
    <property type="protein sequence ID" value="MBL4952307.1"/>
    <property type="molecule type" value="Genomic_DNA"/>
</dbReference>
<dbReference type="Proteomes" id="UP000623967">
    <property type="component" value="Unassembled WGS sequence"/>
</dbReference>
<evidence type="ECO:0000259" key="10">
    <source>
        <dbReference type="Pfam" id="PF00155"/>
    </source>
</evidence>
<name>A0ABS1TM27_9BACI</name>
<keyword evidence="6" id="KW-0663">Pyridoxal phosphate</keyword>
<dbReference type="SUPFAM" id="SSF53383">
    <property type="entry name" value="PLP-dependent transferases"/>
    <property type="match status" value="1"/>
</dbReference>
<evidence type="ECO:0000256" key="3">
    <source>
        <dbReference type="ARBA" id="ARBA00004953"/>
    </source>
</evidence>
<keyword evidence="5" id="KW-0169">Cobalamin biosynthesis</keyword>